<organism evidence="7 8">
    <name type="scientific">Thermocrispum agreste</name>
    <dbReference type="NCBI Taxonomy" id="37925"/>
    <lineage>
        <taxon>Bacteria</taxon>
        <taxon>Bacillati</taxon>
        <taxon>Actinomycetota</taxon>
        <taxon>Actinomycetes</taxon>
        <taxon>Pseudonocardiales</taxon>
        <taxon>Pseudonocardiaceae</taxon>
        <taxon>Thermocrispum</taxon>
    </lineage>
</organism>
<dbReference type="Pfam" id="PF13476">
    <property type="entry name" value="AAA_23"/>
    <property type="match status" value="1"/>
</dbReference>
<accession>A0ABD6FIG7</accession>
<evidence type="ECO:0000313" key="8">
    <source>
        <dbReference type="Proteomes" id="UP000249324"/>
    </source>
</evidence>
<feature type="compositionally biased region" description="Basic and acidic residues" evidence="5">
    <location>
        <begin position="98"/>
        <end position="107"/>
    </location>
</feature>
<gene>
    <name evidence="7" type="ORF">DIU77_015730</name>
</gene>
<feature type="coiled-coil region" evidence="4">
    <location>
        <begin position="282"/>
        <end position="312"/>
    </location>
</feature>
<evidence type="ECO:0000256" key="1">
    <source>
        <dbReference type="ARBA" id="ARBA00006930"/>
    </source>
</evidence>
<feature type="coiled-coil region" evidence="4">
    <location>
        <begin position="531"/>
        <end position="654"/>
    </location>
</feature>
<name>A0ABD6FIG7_9PSEU</name>
<comment type="subunit">
    <text evidence="2">Heterodimer of SbcC and SbcD.</text>
</comment>
<feature type="region of interest" description="Disordered" evidence="5">
    <location>
        <begin position="98"/>
        <end position="123"/>
    </location>
</feature>
<dbReference type="EMBL" id="QGUI02000256">
    <property type="protein sequence ID" value="MFO7193692.1"/>
    <property type="molecule type" value="Genomic_DNA"/>
</dbReference>
<dbReference type="PANTHER" id="PTHR32114:SF2">
    <property type="entry name" value="ABC TRANSPORTER ABCH.3"/>
    <property type="match status" value="1"/>
</dbReference>
<evidence type="ECO:0000313" key="7">
    <source>
        <dbReference type="EMBL" id="MFO7193692.1"/>
    </source>
</evidence>
<evidence type="ECO:0000256" key="4">
    <source>
        <dbReference type="SAM" id="Coils"/>
    </source>
</evidence>
<feature type="coiled-coil region" evidence="4">
    <location>
        <begin position="379"/>
        <end position="485"/>
    </location>
</feature>
<dbReference type="InterPro" id="IPR027417">
    <property type="entry name" value="P-loop_NTPase"/>
</dbReference>
<evidence type="ECO:0000256" key="5">
    <source>
        <dbReference type="SAM" id="MobiDB-lite"/>
    </source>
</evidence>
<evidence type="ECO:0000259" key="6">
    <source>
        <dbReference type="Pfam" id="PF13476"/>
    </source>
</evidence>
<dbReference type="InterPro" id="IPR038729">
    <property type="entry name" value="Rad50/SbcC_AAA"/>
</dbReference>
<dbReference type="PANTHER" id="PTHR32114">
    <property type="entry name" value="ABC TRANSPORTER ABCH.3"/>
    <property type="match status" value="1"/>
</dbReference>
<feature type="non-terminal residue" evidence="7">
    <location>
        <position position="712"/>
    </location>
</feature>
<feature type="domain" description="Rad50/SbcC-type AAA" evidence="6">
    <location>
        <begin position="5"/>
        <end position="244"/>
    </location>
</feature>
<proteinExistence type="inferred from homology"/>
<dbReference type="SUPFAM" id="SSF52540">
    <property type="entry name" value="P-loop containing nucleoside triphosphate hydrolases"/>
    <property type="match status" value="1"/>
</dbReference>
<evidence type="ECO:0000256" key="2">
    <source>
        <dbReference type="ARBA" id="ARBA00011322"/>
    </source>
</evidence>
<sequence length="712" mass="78227">MRLHRLELTAFGPFPRTESVDFDALGADGLFLLCGHTGAGKTTLLDAISFALFGVVPGARGEVKRLRCDQADPATPTRVALELTVGSHRMRIERFPEYERPKKRGEGTTKQPAKASLTWVGDPPGWHNGDPVTRIDEVARTVQRLLGMTADQFFQVVLLPQGEFATFLRADTAERERLLDKLFGTHRFEAVQDWFVEHRRQRRAELDLARADFREWVARFAQAAGQEPPETGILEWAKQTTQRAIEDYELAAKQAAAAFQASKQAEATLAERRDLRDRVQLVATHTAKLEQLRARADELQRARDELAQARRAESVRAAHREWQRAQDELAKALRAEAAAAEGVDEADADKPAAQLRARAGALREQAGQLAGAIEEASRQRERQQRLDRVTEQAQDAERRIADVDAELHGLPARLEGLRGQLAAAQAAATKLEHARTVHQELSEALALAQRLPELQRALEQAEERLREAIDTHQNAREERQRLYDRRLAGMAAELAGQLSAGDPCPVCGSTEHPAPTRAGEGAVSEDAVRAAVEAEDDAHRVRSEAEQAKHEAQAAVAELRARLRGRTAETLQHEVAEAERELAGLEKAAARAEELEAAVAGTQERIDQLTTARAGAEQARAAAQAEARSLREAIAEAERRLADARGEFPSVEQRRLSLLDRAKACEVLADARTTVASCQARVAEQRATVAEAARSAGFPSVDAALAAAREPE</sequence>
<dbReference type="Gene3D" id="3.40.50.300">
    <property type="entry name" value="P-loop containing nucleotide triphosphate hydrolases"/>
    <property type="match status" value="1"/>
</dbReference>
<evidence type="ECO:0000256" key="3">
    <source>
        <dbReference type="ARBA" id="ARBA00013368"/>
    </source>
</evidence>
<dbReference type="AlphaFoldDB" id="A0ABD6FIG7"/>
<reference evidence="7 8" key="1">
    <citation type="journal article" date="2021" name="BMC Genomics">
        <title>Genome-resolved metagenome and metatranscriptome analyses of thermophilic composting reveal key bacterial players and their metabolic interactions.</title>
        <authorList>
            <person name="Braga L.P.P."/>
            <person name="Pereira R.V."/>
            <person name="Martins L.F."/>
            <person name="Moura L.M.S."/>
            <person name="Sanchez F.B."/>
            <person name="Patane J.S.L."/>
            <person name="da Silva A.M."/>
            <person name="Setubal J.C."/>
        </authorList>
    </citation>
    <scope>NUCLEOTIDE SEQUENCE [LARGE SCALE GENOMIC DNA]</scope>
    <source>
        <strain evidence="7">ZC4RG45</strain>
    </source>
</reference>
<comment type="caution">
    <text evidence="7">The sequence shown here is derived from an EMBL/GenBank/DDBJ whole genome shotgun (WGS) entry which is preliminary data.</text>
</comment>
<dbReference type="Proteomes" id="UP000249324">
    <property type="component" value="Unassembled WGS sequence"/>
</dbReference>
<comment type="similarity">
    <text evidence="1">Belongs to the SMC family. SbcC subfamily.</text>
</comment>
<keyword evidence="4" id="KW-0175">Coiled coil</keyword>
<feature type="region of interest" description="Disordered" evidence="5">
    <location>
        <begin position="509"/>
        <end position="530"/>
    </location>
</feature>
<protein>
    <recommendedName>
        <fullName evidence="3">Nuclease SbcCD subunit C</fullName>
    </recommendedName>
</protein>